<evidence type="ECO:0000313" key="3">
    <source>
        <dbReference type="Proteomes" id="UP001501803"/>
    </source>
</evidence>
<sequence>MSNPYPPVPPRDEDALTDLHRDEALPPAPGEEPTTVEISSPGPGTGDAASIAKDEAAHLSEQAAESGQKVAGVAKDEAAKVASEVKVQVSDLLSEAKEELNEQATAQQERVTAGLHSISDELQRMADNSDEGGMAADLVRQAAEKTGSVASWLGDRDPGSLLEEVRKFAREKPGTFIAIAAAAGVLAGRLTRSVASGSADAHASTAGEMPSTGTVPPTGVTSGSTTGGSVGTTGPASSSVNIDPDIQAGSATPIYDGASLAHGQRAGVPPEGGER</sequence>
<evidence type="ECO:0000313" key="2">
    <source>
        <dbReference type="EMBL" id="GAA3861435.1"/>
    </source>
</evidence>
<evidence type="ECO:0000256" key="1">
    <source>
        <dbReference type="SAM" id="MobiDB-lite"/>
    </source>
</evidence>
<dbReference type="EMBL" id="BAABCN010000002">
    <property type="protein sequence ID" value="GAA3861435.1"/>
    <property type="molecule type" value="Genomic_DNA"/>
</dbReference>
<proteinExistence type="predicted"/>
<feature type="compositionally biased region" description="Basic and acidic residues" evidence="1">
    <location>
        <begin position="10"/>
        <end position="24"/>
    </location>
</feature>
<accession>A0ABP7K090</accession>
<gene>
    <name evidence="2" type="ORF">GCM10022381_02220</name>
</gene>
<name>A0ABP7K090_9MICO</name>
<dbReference type="Proteomes" id="UP001501803">
    <property type="component" value="Unassembled WGS sequence"/>
</dbReference>
<evidence type="ECO:0008006" key="4">
    <source>
        <dbReference type="Google" id="ProtNLM"/>
    </source>
</evidence>
<comment type="caution">
    <text evidence="2">The sequence shown here is derived from an EMBL/GenBank/DDBJ whole genome shotgun (WGS) entry which is preliminary data.</text>
</comment>
<keyword evidence="3" id="KW-1185">Reference proteome</keyword>
<protein>
    <recommendedName>
        <fullName evidence="4">DUF3618 domain-containing protein</fullName>
    </recommendedName>
</protein>
<dbReference type="RefSeq" id="WP_345061441.1">
    <property type="nucleotide sequence ID" value="NZ_BAABCN010000002.1"/>
</dbReference>
<feature type="compositionally biased region" description="Low complexity" evidence="1">
    <location>
        <begin position="210"/>
        <end position="224"/>
    </location>
</feature>
<reference evidence="3" key="1">
    <citation type="journal article" date="2019" name="Int. J. Syst. Evol. Microbiol.">
        <title>The Global Catalogue of Microorganisms (GCM) 10K type strain sequencing project: providing services to taxonomists for standard genome sequencing and annotation.</title>
        <authorList>
            <consortium name="The Broad Institute Genomics Platform"/>
            <consortium name="The Broad Institute Genome Sequencing Center for Infectious Disease"/>
            <person name="Wu L."/>
            <person name="Ma J."/>
        </authorList>
    </citation>
    <scope>NUCLEOTIDE SEQUENCE [LARGE SCALE GENOMIC DNA]</scope>
    <source>
        <strain evidence="3">JCM 17021</strain>
    </source>
</reference>
<feature type="region of interest" description="Disordered" evidence="1">
    <location>
        <begin position="192"/>
        <end position="275"/>
    </location>
</feature>
<organism evidence="2 3">
    <name type="scientific">Leifsonia kafniensis</name>
    <dbReference type="NCBI Taxonomy" id="475957"/>
    <lineage>
        <taxon>Bacteria</taxon>
        <taxon>Bacillati</taxon>
        <taxon>Actinomycetota</taxon>
        <taxon>Actinomycetes</taxon>
        <taxon>Micrococcales</taxon>
        <taxon>Microbacteriaceae</taxon>
        <taxon>Leifsonia</taxon>
    </lineage>
</organism>
<feature type="region of interest" description="Disordered" evidence="1">
    <location>
        <begin position="1"/>
        <end position="77"/>
    </location>
</feature>